<accession>K4KN39</accession>
<dbReference type="Proteomes" id="UP000000466">
    <property type="component" value="Chromosome"/>
</dbReference>
<dbReference type="AlphaFoldDB" id="K4KN39"/>
<reference evidence="1 2" key="1">
    <citation type="journal article" date="2013" name="Genome Announc.">
        <title>Complete genome sequence of Simiduia agarivorans SA1(T), a marine bacterium able to degrade a variety of polysaccharides.</title>
        <authorList>
            <person name="Lin S.Y."/>
            <person name="Shieh W.Y."/>
            <person name="Chen J.S."/>
            <person name="Tang S.L."/>
        </authorList>
    </citation>
    <scope>NUCLEOTIDE SEQUENCE [LARGE SCALE GENOMIC DNA]</scope>
    <source>
        <strain evidence="2">DSM 21679 / JCM 13881 / BCRC 17597 / SA1</strain>
    </source>
</reference>
<dbReference type="EMBL" id="CP003746">
    <property type="protein sequence ID" value="AFV00447.1"/>
    <property type="molecule type" value="Genomic_DNA"/>
</dbReference>
<dbReference type="STRING" id="1117647.M5M_16580"/>
<evidence type="ECO:0000313" key="1">
    <source>
        <dbReference type="EMBL" id="AFV00447.1"/>
    </source>
</evidence>
<dbReference type="eggNOG" id="COG0834">
    <property type="taxonomic scope" value="Bacteria"/>
</dbReference>
<sequence length="240" mass="27126">MFPWLVFAEADSRPVVSFSVSVWPALMASDGRGLFSDLISQALPQYQIEYQVVPWRRATQMLVAGDVDGQIGTYRAALINQVDPGNVKISNRVPIYLERVEVWCHSGRALANWRVELRGLSYAWPRGYDYDVHFAIPKAMEVHDTEQGIRMLLARRIDCYIDDSGDIAHRLPMDAVQAHRLNTAPIGSHPLFVTFMDHEQGREIAQALDAGLTRLRATGEARRLFTKWGVLKNYPESSAD</sequence>
<dbReference type="SUPFAM" id="SSF53850">
    <property type="entry name" value="Periplasmic binding protein-like II"/>
    <property type="match status" value="1"/>
</dbReference>
<dbReference type="KEGG" id="saga:M5M_16580"/>
<organism evidence="1 2">
    <name type="scientific">Simiduia agarivorans (strain DSM 21679 / JCM 13881 / BCRC 17597 / SA1)</name>
    <dbReference type="NCBI Taxonomy" id="1117647"/>
    <lineage>
        <taxon>Bacteria</taxon>
        <taxon>Pseudomonadati</taxon>
        <taxon>Pseudomonadota</taxon>
        <taxon>Gammaproteobacteria</taxon>
        <taxon>Cellvibrionales</taxon>
        <taxon>Cellvibrionaceae</taxon>
        <taxon>Simiduia</taxon>
    </lineage>
</organism>
<proteinExistence type="predicted"/>
<evidence type="ECO:0008006" key="3">
    <source>
        <dbReference type="Google" id="ProtNLM"/>
    </source>
</evidence>
<protein>
    <recommendedName>
        <fullName evidence="3">Solute-binding protein family 3/N-terminal domain-containing protein</fullName>
    </recommendedName>
</protein>
<keyword evidence="2" id="KW-1185">Reference proteome</keyword>
<name>K4KN39_SIMAS</name>
<dbReference type="HOGENOM" id="CLU_1155772_0_0_6"/>
<gene>
    <name evidence="1" type="ordered locus">M5M_16580</name>
</gene>
<dbReference type="Gene3D" id="3.40.190.10">
    <property type="entry name" value="Periplasmic binding protein-like II"/>
    <property type="match status" value="2"/>
</dbReference>
<evidence type="ECO:0000313" key="2">
    <source>
        <dbReference type="Proteomes" id="UP000000466"/>
    </source>
</evidence>